<feature type="region of interest" description="Disordered" evidence="1">
    <location>
        <begin position="644"/>
        <end position="674"/>
    </location>
</feature>
<sequence>MFQITEESRNDDQIPHDCTLPRINSKKQTLLEGDSTPVHMNIRNEDSAHNNYICRCKALSEIPSTIFPPFYRKVPSFIGQHTCEMSFIQAIVWLKSVTTCISQIPVEKLQQLFDEQRNMCDNHNYDKSGHSKDVHVELSLTPHVNETPSVHEMLNYSESYSELLSSLKSIFDSPCNIISPVIYDKYKLDTESENTQNETVSFVSSSTDRNETISQLSKLETSTDYIMINEKEREALSSKSYISPNLSEDSLLDLNDLIKECGDVQKHQSFEYEETSLKRSNKGVNNEIIEDENTSKNDAGISNEHRSVLSARSQSIESIFKYCDIECTPLSINDIIGKMGTPDSHNSTNFTNYLSNINFSQIMSPVSCKTPREQNNANNLQTDRVQSKALHDCNNDKYQIDDNNLCTMIDSSTAKKEDHNSAYSTSKIETLNYDTAITTKSANKCTSVANIEHHYNLRSHKKKKETASRSVIQQPVRKERLSVKKQSSSKKCKVQPTKNLTKKKKKNTDGTISANWLNFTIESELLNSEHVILTSVKVILSTLCDKRTAQKYALHRCWKDSLEEQAINTVLNIVDILRKEKKPDVCVKEIENTIIETLDEMITSVELNEANIEYHYNLRFHKKKKDTASPPVIQKSVCKRRLSAKKQSLSEKRKLQSTKNLTKNNNFQTDRMQSKQSLHDYNDDNFKYQSDNNLCTSMSDSSAVGKEDHKDYDSAYSTSKIETLNDDTAITTKFTTAKKCTSVNIEHHYNLRSQKKKDTASPPVIQKSDHEDYDSAYSTSKIEKLNYDTAITTKSANKCTSVANIEHHYNLRSHKKKKETASRSVIQQPVRKERLSVKKQSSSKKCKVQPTKNLTKKKKKNTDGTISANWLNFTIESELLNSEHVILTSVKVILSTLCDKRTAQKYALHRCWKDSLEEQAINTVLNIVDILRKEKKPDVCVKEIENTIIETLDEMITSVELNEFCSLLSICVKTINYLIAMLQALQQVLIDATMENERTVEIEIDQLYLVCYTLDIALRTYRTLVSRDKQFQRAENAILYVGDLWKMRYRVENEELEDHFDLDATEKRWMNVLKTFTETSVKHLIQFTNVSYSLYHDILIST</sequence>
<feature type="region of interest" description="Disordered" evidence="1">
    <location>
        <begin position="483"/>
        <end position="506"/>
    </location>
</feature>
<dbReference type="Proteomes" id="UP000000311">
    <property type="component" value="Unassembled WGS sequence"/>
</dbReference>
<evidence type="ECO:0000313" key="2">
    <source>
        <dbReference type="EMBL" id="EFN60589.1"/>
    </source>
</evidence>
<feature type="compositionally biased region" description="Polar residues" evidence="1">
    <location>
        <begin position="657"/>
        <end position="674"/>
    </location>
</feature>
<accession>E2B165</accession>
<evidence type="ECO:0000313" key="3">
    <source>
        <dbReference type="Proteomes" id="UP000000311"/>
    </source>
</evidence>
<protein>
    <submittedName>
        <fullName evidence="2">Uncharacterized protein</fullName>
    </submittedName>
</protein>
<dbReference type="InParanoid" id="E2B165"/>
<reference evidence="2 3" key="1">
    <citation type="journal article" date="2010" name="Science">
        <title>Genomic comparison of the ants Camponotus floridanus and Harpegnathos saltator.</title>
        <authorList>
            <person name="Bonasio R."/>
            <person name="Zhang G."/>
            <person name="Ye C."/>
            <person name="Mutti N.S."/>
            <person name="Fang X."/>
            <person name="Qin N."/>
            <person name="Donahue G."/>
            <person name="Yang P."/>
            <person name="Li Q."/>
            <person name="Li C."/>
            <person name="Zhang P."/>
            <person name="Huang Z."/>
            <person name="Berger S.L."/>
            <person name="Reinberg D."/>
            <person name="Wang J."/>
            <person name="Liebig J."/>
        </authorList>
    </citation>
    <scope>NUCLEOTIDE SEQUENCE [LARGE SCALE GENOMIC DNA]</scope>
    <source>
        <strain evidence="3">C129</strain>
    </source>
</reference>
<evidence type="ECO:0000256" key="1">
    <source>
        <dbReference type="SAM" id="MobiDB-lite"/>
    </source>
</evidence>
<dbReference type="AlphaFoldDB" id="E2B165"/>
<feature type="region of interest" description="Disordered" evidence="1">
    <location>
        <begin position="836"/>
        <end position="860"/>
    </location>
</feature>
<gene>
    <name evidence="2" type="ORF">EAG_03760</name>
</gene>
<dbReference type="EMBL" id="GL444789">
    <property type="protein sequence ID" value="EFN60589.1"/>
    <property type="molecule type" value="Genomic_DNA"/>
</dbReference>
<name>E2B165_CAMFO</name>
<keyword evidence="3" id="KW-1185">Reference proteome</keyword>
<proteinExistence type="predicted"/>
<feature type="region of interest" description="Disordered" evidence="1">
    <location>
        <begin position="752"/>
        <end position="772"/>
    </location>
</feature>
<organism evidence="3">
    <name type="scientific">Camponotus floridanus</name>
    <name type="common">Florida carpenter ant</name>
    <dbReference type="NCBI Taxonomy" id="104421"/>
    <lineage>
        <taxon>Eukaryota</taxon>
        <taxon>Metazoa</taxon>
        <taxon>Ecdysozoa</taxon>
        <taxon>Arthropoda</taxon>
        <taxon>Hexapoda</taxon>
        <taxon>Insecta</taxon>
        <taxon>Pterygota</taxon>
        <taxon>Neoptera</taxon>
        <taxon>Endopterygota</taxon>
        <taxon>Hymenoptera</taxon>
        <taxon>Apocrita</taxon>
        <taxon>Aculeata</taxon>
        <taxon>Formicoidea</taxon>
        <taxon>Formicidae</taxon>
        <taxon>Formicinae</taxon>
        <taxon>Camponotus</taxon>
    </lineage>
</organism>